<protein>
    <submittedName>
        <fullName evidence="2">Uncharacterized protein</fullName>
    </submittedName>
</protein>
<comment type="caution">
    <text evidence="2">The sequence shown here is derived from an EMBL/GenBank/DDBJ whole genome shotgun (WGS) entry which is preliminary data.</text>
</comment>
<keyword evidence="3" id="KW-1185">Reference proteome</keyword>
<sequence>MKNVIRDFFVSQLSTLSKATLEFTTQKVSIHGNLVVVAPSILKSRLRSALVETIASDQEEENANRHSVPSKRQADQASALPDSSRRRPLQPIDETVQPTYDDKDNVWLRWAHFLGDPNNIKQWTHLSPERHKMIWCGPMVRRRSSLPSDLFSSLNENIPMIDKQLIDKNLNPIFLAVCDAVSQREMDDAIDALRVVSAGNDGIKAERKLLVSICDTL</sequence>
<evidence type="ECO:0000313" key="3">
    <source>
        <dbReference type="Proteomes" id="UP000242146"/>
    </source>
</evidence>
<name>A0A1X2GH42_9FUNG</name>
<proteinExistence type="predicted"/>
<dbReference type="OrthoDB" id="2261729at2759"/>
<organism evidence="2 3">
    <name type="scientific">Hesseltinella vesiculosa</name>
    <dbReference type="NCBI Taxonomy" id="101127"/>
    <lineage>
        <taxon>Eukaryota</taxon>
        <taxon>Fungi</taxon>
        <taxon>Fungi incertae sedis</taxon>
        <taxon>Mucoromycota</taxon>
        <taxon>Mucoromycotina</taxon>
        <taxon>Mucoromycetes</taxon>
        <taxon>Mucorales</taxon>
        <taxon>Cunninghamellaceae</taxon>
        <taxon>Hesseltinella</taxon>
    </lineage>
</organism>
<dbReference type="AlphaFoldDB" id="A0A1X2GH42"/>
<gene>
    <name evidence="2" type="ORF">DM01DRAFT_1287644</name>
</gene>
<dbReference type="Proteomes" id="UP000242146">
    <property type="component" value="Unassembled WGS sequence"/>
</dbReference>
<dbReference type="EMBL" id="MCGT01000015">
    <property type="protein sequence ID" value="ORX53577.1"/>
    <property type="molecule type" value="Genomic_DNA"/>
</dbReference>
<feature type="region of interest" description="Disordered" evidence="1">
    <location>
        <begin position="57"/>
        <end position="97"/>
    </location>
</feature>
<evidence type="ECO:0000313" key="2">
    <source>
        <dbReference type="EMBL" id="ORX53577.1"/>
    </source>
</evidence>
<reference evidence="2 3" key="1">
    <citation type="submission" date="2016-07" db="EMBL/GenBank/DDBJ databases">
        <title>Pervasive Adenine N6-methylation of Active Genes in Fungi.</title>
        <authorList>
            <consortium name="DOE Joint Genome Institute"/>
            <person name="Mondo S.J."/>
            <person name="Dannebaum R.O."/>
            <person name="Kuo R.C."/>
            <person name="Labutti K."/>
            <person name="Haridas S."/>
            <person name="Kuo A."/>
            <person name="Salamov A."/>
            <person name="Ahrendt S.R."/>
            <person name="Lipzen A."/>
            <person name="Sullivan W."/>
            <person name="Andreopoulos W.B."/>
            <person name="Clum A."/>
            <person name="Lindquist E."/>
            <person name="Daum C."/>
            <person name="Ramamoorthy G.K."/>
            <person name="Gryganskyi A."/>
            <person name="Culley D."/>
            <person name="Magnuson J.K."/>
            <person name="James T.Y."/>
            <person name="O'Malley M.A."/>
            <person name="Stajich J.E."/>
            <person name="Spatafora J.W."/>
            <person name="Visel A."/>
            <person name="Grigoriev I.V."/>
        </authorList>
    </citation>
    <scope>NUCLEOTIDE SEQUENCE [LARGE SCALE GENOMIC DNA]</scope>
    <source>
        <strain evidence="2 3">NRRL 3301</strain>
    </source>
</reference>
<evidence type="ECO:0000256" key="1">
    <source>
        <dbReference type="SAM" id="MobiDB-lite"/>
    </source>
</evidence>
<accession>A0A1X2GH42</accession>